<dbReference type="GO" id="GO:0003677">
    <property type="term" value="F:DNA binding"/>
    <property type="evidence" value="ECO:0007669"/>
    <property type="project" value="InterPro"/>
</dbReference>
<dbReference type="SUPFAM" id="SSF46894">
    <property type="entry name" value="C-terminal effector domain of the bipartite response regulators"/>
    <property type="match status" value="1"/>
</dbReference>
<evidence type="ECO:0000256" key="1">
    <source>
        <dbReference type="SAM" id="Phobius"/>
    </source>
</evidence>
<gene>
    <name evidence="3" type="ORF">SAMN06295984_2000</name>
</gene>
<feature type="transmembrane region" description="Helical" evidence="1">
    <location>
        <begin position="237"/>
        <end position="261"/>
    </location>
</feature>
<protein>
    <submittedName>
        <fullName evidence="3">Regulatory protein, luxR family</fullName>
    </submittedName>
</protein>
<accession>A0A1Y6FTT3</accession>
<dbReference type="PROSITE" id="PS50043">
    <property type="entry name" value="HTH_LUXR_2"/>
    <property type="match status" value="1"/>
</dbReference>
<keyword evidence="1" id="KW-1133">Transmembrane helix</keyword>
<dbReference type="InterPro" id="IPR000792">
    <property type="entry name" value="Tscrpt_reg_LuxR_C"/>
</dbReference>
<dbReference type="AlphaFoldDB" id="A0A1Y6FTT3"/>
<dbReference type="Proteomes" id="UP000194469">
    <property type="component" value="Unassembled WGS sequence"/>
</dbReference>
<name>A0A1Y6FTT3_9SPHN</name>
<organism evidence="3 4">
    <name type="scientific">Sphingopyxis terrae subsp. ummariensis</name>
    <dbReference type="NCBI Taxonomy" id="429001"/>
    <lineage>
        <taxon>Bacteria</taxon>
        <taxon>Pseudomonadati</taxon>
        <taxon>Pseudomonadota</taxon>
        <taxon>Alphaproteobacteria</taxon>
        <taxon>Sphingomonadales</taxon>
        <taxon>Sphingomonadaceae</taxon>
        <taxon>Sphingopyxis</taxon>
    </lineage>
</organism>
<dbReference type="InterPro" id="IPR016032">
    <property type="entry name" value="Sig_transdc_resp-reg_C-effctor"/>
</dbReference>
<keyword evidence="4" id="KW-1185">Reference proteome</keyword>
<dbReference type="GO" id="GO:0006355">
    <property type="term" value="P:regulation of DNA-templated transcription"/>
    <property type="evidence" value="ECO:0007669"/>
    <property type="project" value="InterPro"/>
</dbReference>
<keyword evidence="1" id="KW-0812">Transmembrane</keyword>
<evidence type="ECO:0000313" key="4">
    <source>
        <dbReference type="Proteomes" id="UP000194469"/>
    </source>
</evidence>
<reference evidence="4" key="1">
    <citation type="submission" date="2017-04" db="EMBL/GenBank/DDBJ databases">
        <authorList>
            <person name="Varghese N."/>
            <person name="Submissions S."/>
        </authorList>
    </citation>
    <scope>NUCLEOTIDE SEQUENCE [LARGE SCALE GENOMIC DNA]</scope>
    <source>
        <strain evidence="4">UI2</strain>
    </source>
</reference>
<proteinExistence type="predicted"/>
<feature type="domain" description="HTH luxR-type" evidence="2">
    <location>
        <begin position="94"/>
        <end position="159"/>
    </location>
</feature>
<sequence>MVAASFAAIFSLCARDRAARFRASVAVLIGRAKGALPAIFCPGFARCARSPDRSDRGAPRLVRQITLPGPLVRRARFMVKDAGQKQMKTGPHPDQRAFTALTRKQIAVLDLLANNRTSKEIGHALGIAEATVNRRIEVLRSRLGGVTRHELARRYRDWTSLADTFERAADPCVETPPQFLPLAAPGLPRQVSGQDETATDRFEDALSLSLEAPWSREARQRIVPGVLDGKHAVLARIATIIAMLLGIVASLVLGLAAASAITDLLG</sequence>
<dbReference type="EMBL" id="FXWL01000002">
    <property type="protein sequence ID" value="SMQ76560.1"/>
    <property type="molecule type" value="Genomic_DNA"/>
</dbReference>
<dbReference type="SMART" id="SM00421">
    <property type="entry name" value="HTH_LUXR"/>
    <property type="match status" value="1"/>
</dbReference>
<keyword evidence="1" id="KW-0472">Membrane</keyword>
<evidence type="ECO:0000313" key="3">
    <source>
        <dbReference type="EMBL" id="SMQ76560.1"/>
    </source>
</evidence>
<evidence type="ECO:0000259" key="2">
    <source>
        <dbReference type="PROSITE" id="PS50043"/>
    </source>
</evidence>
<dbReference type="Pfam" id="PF00196">
    <property type="entry name" value="GerE"/>
    <property type="match status" value="1"/>
</dbReference>
<dbReference type="InterPro" id="IPR036388">
    <property type="entry name" value="WH-like_DNA-bd_sf"/>
</dbReference>
<dbReference type="Gene3D" id="1.10.10.10">
    <property type="entry name" value="Winged helix-like DNA-binding domain superfamily/Winged helix DNA-binding domain"/>
    <property type="match status" value="1"/>
</dbReference>